<accession>A0AAJ0F6L9</accession>
<comment type="caution">
    <text evidence="2">The sequence shown here is derived from an EMBL/GenBank/DDBJ whole genome shotgun (WGS) entry which is preliminary data.</text>
</comment>
<evidence type="ECO:0000313" key="2">
    <source>
        <dbReference type="EMBL" id="KAK1752503.1"/>
    </source>
</evidence>
<gene>
    <name evidence="2" type="ORF">QBC47DRAFT_463072</name>
</gene>
<dbReference type="Proteomes" id="UP001239445">
    <property type="component" value="Unassembled WGS sequence"/>
</dbReference>
<dbReference type="EMBL" id="MU839839">
    <property type="protein sequence ID" value="KAK1752503.1"/>
    <property type="molecule type" value="Genomic_DNA"/>
</dbReference>
<protein>
    <submittedName>
        <fullName evidence="2">Uncharacterized protein</fullName>
    </submittedName>
</protein>
<evidence type="ECO:0000256" key="1">
    <source>
        <dbReference type="SAM" id="MobiDB-lite"/>
    </source>
</evidence>
<feature type="compositionally biased region" description="Basic and acidic residues" evidence="1">
    <location>
        <begin position="9"/>
        <end position="23"/>
    </location>
</feature>
<name>A0AAJ0F6L9_9PEZI</name>
<feature type="region of interest" description="Disordered" evidence="1">
    <location>
        <begin position="1"/>
        <end position="33"/>
    </location>
</feature>
<feature type="region of interest" description="Disordered" evidence="1">
    <location>
        <begin position="127"/>
        <end position="199"/>
    </location>
</feature>
<feature type="compositionally biased region" description="Polar residues" evidence="1">
    <location>
        <begin position="134"/>
        <end position="150"/>
    </location>
</feature>
<sequence length="199" mass="21088">MGGSRLQRHQSDRGGKHALRNRDGDDETGNARDVNLLRRQRVQTQTGASWRLAEAMQPAAVLAGQAPRAGLFLCKVLCGWASTRGKLPRRFSTGPDLVGWTEDAVAIGGAVVLLLWAGEGRTATGLRAGPWSRDASSLEQTGISTPTAIRSPQLEPKVSGCQYKTTNSHQVAHSAANDGESLQDAGHSRARTPLGSPGC</sequence>
<proteinExistence type="predicted"/>
<dbReference type="AlphaFoldDB" id="A0AAJ0F6L9"/>
<feature type="compositionally biased region" description="Polar residues" evidence="1">
    <location>
        <begin position="162"/>
        <end position="171"/>
    </location>
</feature>
<keyword evidence="3" id="KW-1185">Reference proteome</keyword>
<reference evidence="2" key="1">
    <citation type="submission" date="2023-06" db="EMBL/GenBank/DDBJ databases">
        <title>Genome-scale phylogeny and comparative genomics of the fungal order Sordariales.</title>
        <authorList>
            <consortium name="Lawrence Berkeley National Laboratory"/>
            <person name="Hensen N."/>
            <person name="Bonometti L."/>
            <person name="Westerberg I."/>
            <person name="Brannstrom I.O."/>
            <person name="Guillou S."/>
            <person name="Cros-Aarteil S."/>
            <person name="Calhoun S."/>
            <person name="Haridas S."/>
            <person name="Kuo A."/>
            <person name="Mondo S."/>
            <person name="Pangilinan J."/>
            <person name="Riley R."/>
            <person name="Labutti K."/>
            <person name="Andreopoulos B."/>
            <person name="Lipzen A."/>
            <person name="Chen C."/>
            <person name="Yanf M."/>
            <person name="Daum C."/>
            <person name="Ng V."/>
            <person name="Clum A."/>
            <person name="Steindorff A."/>
            <person name="Ohm R."/>
            <person name="Martin F."/>
            <person name="Silar P."/>
            <person name="Natvig D."/>
            <person name="Lalanne C."/>
            <person name="Gautier V."/>
            <person name="Ament-Velasquez S.L."/>
            <person name="Kruys A."/>
            <person name="Hutchinson M.I."/>
            <person name="Powell A.J."/>
            <person name="Barry K."/>
            <person name="Miller A.N."/>
            <person name="Grigoriev I.V."/>
            <person name="Debuchy R."/>
            <person name="Gladieux P."/>
            <person name="Thoren M.H."/>
            <person name="Johannesson H."/>
        </authorList>
    </citation>
    <scope>NUCLEOTIDE SEQUENCE</scope>
    <source>
        <strain evidence="2">PSN4</strain>
    </source>
</reference>
<evidence type="ECO:0000313" key="3">
    <source>
        <dbReference type="Proteomes" id="UP001239445"/>
    </source>
</evidence>
<organism evidence="2 3">
    <name type="scientific">Echria macrotheca</name>
    <dbReference type="NCBI Taxonomy" id="438768"/>
    <lineage>
        <taxon>Eukaryota</taxon>
        <taxon>Fungi</taxon>
        <taxon>Dikarya</taxon>
        <taxon>Ascomycota</taxon>
        <taxon>Pezizomycotina</taxon>
        <taxon>Sordariomycetes</taxon>
        <taxon>Sordariomycetidae</taxon>
        <taxon>Sordariales</taxon>
        <taxon>Schizotheciaceae</taxon>
        <taxon>Echria</taxon>
    </lineage>
</organism>